<dbReference type="OrthoDB" id="3598000at2759"/>
<proteinExistence type="predicted"/>
<reference evidence="1 2" key="1">
    <citation type="submission" date="2017-04" db="EMBL/GenBank/DDBJ databases">
        <title>Draft genome sequence of Marssonina coronaria NL1: causal agent of apple blotch.</title>
        <authorList>
            <person name="Cheng Q."/>
        </authorList>
    </citation>
    <scope>NUCLEOTIDE SEQUENCE [LARGE SCALE GENOMIC DNA]</scope>
    <source>
        <strain evidence="1 2">NL1</strain>
    </source>
</reference>
<dbReference type="EMBL" id="MZNU01000260">
    <property type="protein sequence ID" value="OWP01747.1"/>
    <property type="molecule type" value="Genomic_DNA"/>
</dbReference>
<dbReference type="STRING" id="503106.A0A218Z117"/>
<dbReference type="Proteomes" id="UP000242519">
    <property type="component" value="Unassembled WGS sequence"/>
</dbReference>
<keyword evidence="2" id="KW-1185">Reference proteome</keyword>
<accession>A0A218Z117</accession>
<dbReference type="Pfam" id="PF14223">
    <property type="entry name" value="Retrotran_gag_2"/>
    <property type="match status" value="1"/>
</dbReference>
<dbReference type="InParanoid" id="A0A218Z117"/>
<comment type="caution">
    <text evidence="1">The sequence shown here is derived from an EMBL/GenBank/DDBJ whole genome shotgun (WGS) entry which is preliminary data.</text>
</comment>
<protein>
    <submittedName>
        <fullName evidence="1">Uncharacterized protein</fullName>
    </submittedName>
</protein>
<gene>
    <name evidence="1" type="ORF">B2J93_2339</name>
</gene>
<evidence type="ECO:0000313" key="1">
    <source>
        <dbReference type="EMBL" id="OWP01747.1"/>
    </source>
</evidence>
<organism evidence="1 2">
    <name type="scientific">Diplocarpon coronariae</name>
    <dbReference type="NCBI Taxonomy" id="2795749"/>
    <lineage>
        <taxon>Eukaryota</taxon>
        <taxon>Fungi</taxon>
        <taxon>Dikarya</taxon>
        <taxon>Ascomycota</taxon>
        <taxon>Pezizomycotina</taxon>
        <taxon>Leotiomycetes</taxon>
        <taxon>Helotiales</taxon>
        <taxon>Drepanopezizaceae</taxon>
        <taxon>Diplocarpon</taxon>
    </lineage>
</organism>
<name>A0A218Z117_9HELO</name>
<evidence type="ECO:0000313" key="2">
    <source>
        <dbReference type="Proteomes" id="UP000242519"/>
    </source>
</evidence>
<dbReference type="AlphaFoldDB" id="A0A218Z117"/>
<sequence>MSIPLILPEAQKLKGVENYDQWRDTIINIAKIYGIAKHLHIKSRTHAPIEVDEWDPSVSTTALNNWKKWDSEESQMKLAITLNCKAGPLAHTQGKKSALDIWEALQKQYEGSSQVLAYKAIQGYATAKYEDHTSLEAFVAAFKLSITKLEALSIAPPSLWNPVMFIAACSERWPIWAERQRSNLRLATTAEKKAEITLEALIKDITGEARDLSNSKNE</sequence>